<evidence type="ECO:0000313" key="3">
    <source>
        <dbReference type="EMBL" id="MCM5681497.1"/>
    </source>
</evidence>
<name>A0ABT0YT92_9BURK</name>
<feature type="region of interest" description="Disordered" evidence="1">
    <location>
        <begin position="141"/>
        <end position="161"/>
    </location>
</feature>
<evidence type="ECO:0000313" key="4">
    <source>
        <dbReference type="Proteomes" id="UP001165541"/>
    </source>
</evidence>
<feature type="region of interest" description="Disordered" evidence="1">
    <location>
        <begin position="187"/>
        <end position="211"/>
    </location>
</feature>
<organism evidence="3 4">
    <name type="scientific">Caldimonas mangrovi</name>
    <dbReference type="NCBI Taxonomy" id="2944811"/>
    <lineage>
        <taxon>Bacteria</taxon>
        <taxon>Pseudomonadati</taxon>
        <taxon>Pseudomonadota</taxon>
        <taxon>Betaproteobacteria</taxon>
        <taxon>Burkholderiales</taxon>
        <taxon>Sphaerotilaceae</taxon>
        <taxon>Caldimonas</taxon>
    </lineage>
</organism>
<dbReference type="RefSeq" id="WP_251779978.1">
    <property type="nucleotide sequence ID" value="NZ_JAMKFE010000012.1"/>
</dbReference>
<feature type="region of interest" description="Disordered" evidence="1">
    <location>
        <begin position="1"/>
        <end position="44"/>
    </location>
</feature>
<dbReference type="EMBL" id="JAMKFE010000012">
    <property type="protein sequence ID" value="MCM5681497.1"/>
    <property type="molecule type" value="Genomic_DNA"/>
</dbReference>
<keyword evidence="2" id="KW-0472">Membrane</keyword>
<dbReference type="Proteomes" id="UP001165541">
    <property type="component" value="Unassembled WGS sequence"/>
</dbReference>
<protein>
    <submittedName>
        <fullName evidence="3">Uncharacterized protein</fullName>
    </submittedName>
</protein>
<comment type="caution">
    <text evidence="3">The sequence shown here is derived from an EMBL/GenBank/DDBJ whole genome shotgun (WGS) entry which is preliminary data.</text>
</comment>
<feature type="compositionally biased region" description="Polar residues" evidence="1">
    <location>
        <begin position="19"/>
        <end position="33"/>
    </location>
</feature>
<keyword evidence="2" id="KW-0812">Transmembrane</keyword>
<evidence type="ECO:0000256" key="1">
    <source>
        <dbReference type="SAM" id="MobiDB-lite"/>
    </source>
</evidence>
<keyword evidence="4" id="KW-1185">Reference proteome</keyword>
<accession>A0ABT0YT92</accession>
<reference evidence="3" key="1">
    <citation type="submission" date="2022-05" db="EMBL/GenBank/DDBJ databases">
        <title>Schlegelella sp. nov., isolated from mangrove soil.</title>
        <authorList>
            <person name="Liu Y."/>
            <person name="Ge X."/>
            <person name="Liu W."/>
        </authorList>
    </citation>
    <scope>NUCLEOTIDE SEQUENCE</scope>
    <source>
        <strain evidence="3">S2-27</strain>
    </source>
</reference>
<evidence type="ECO:0000256" key="2">
    <source>
        <dbReference type="SAM" id="Phobius"/>
    </source>
</evidence>
<sequence>MWPNSHTRSIVPPAASRTPVATTASPADSTGPRSASRPGRERSLTDRVFSILTRTVCIPGAAAPVEVADSETTVQAIAEEHTPQSGLVELTDDPRGAAVHAVADAERIFEPHVRSLVYAQMQPAEPVLPSPPVRRVGARIAAPPSVGRPRHEQEQHQRRHHGRAVLLGIALAVAVVALAMQFLSRTEHAPRGGHGRGDDTRHSHEAPQRRH</sequence>
<proteinExistence type="predicted"/>
<feature type="transmembrane region" description="Helical" evidence="2">
    <location>
        <begin position="164"/>
        <end position="183"/>
    </location>
</feature>
<gene>
    <name evidence="3" type="ORF">M8A51_18375</name>
</gene>
<keyword evidence="2" id="KW-1133">Transmembrane helix</keyword>